<feature type="compositionally biased region" description="Low complexity" evidence="1">
    <location>
        <begin position="111"/>
        <end position="124"/>
    </location>
</feature>
<dbReference type="EMBL" id="CP117522">
    <property type="protein sequence ID" value="WNE98446.1"/>
    <property type="molecule type" value="Genomic_DNA"/>
</dbReference>
<feature type="region of interest" description="Disordered" evidence="1">
    <location>
        <begin position="106"/>
        <end position="149"/>
    </location>
</feature>
<protein>
    <submittedName>
        <fullName evidence="2">Uncharacterized protein</fullName>
    </submittedName>
</protein>
<dbReference type="Proteomes" id="UP001305606">
    <property type="component" value="Chromosome"/>
</dbReference>
<dbReference type="Pfam" id="PF19953">
    <property type="entry name" value="EACC1"/>
    <property type="match status" value="1"/>
</dbReference>
<feature type="compositionally biased region" description="Basic and acidic residues" evidence="1">
    <location>
        <begin position="136"/>
        <end position="149"/>
    </location>
</feature>
<organism evidence="2 3">
    <name type="scientific">Streptomyces luomodiensis</name>
    <dbReference type="NCBI Taxonomy" id="3026192"/>
    <lineage>
        <taxon>Bacteria</taxon>
        <taxon>Bacillati</taxon>
        <taxon>Actinomycetota</taxon>
        <taxon>Actinomycetes</taxon>
        <taxon>Kitasatosporales</taxon>
        <taxon>Streptomycetaceae</taxon>
        <taxon>Streptomyces</taxon>
    </lineage>
</organism>
<evidence type="ECO:0000313" key="2">
    <source>
        <dbReference type="EMBL" id="WNE98446.1"/>
    </source>
</evidence>
<proteinExistence type="predicted"/>
<accession>A0ABY9V1E8</accession>
<sequence length="149" mass="16052">MRIDIAVSGGEAELRSLHDWLRRDPDTRRGARVELVRAAPAPGQMGVLTDVLQLVTDNAWSAASFALALSTWRQTRPHARRITVRRGDLTVSLDGGGDEDLRRLIDALQRPSAPEAEPAASAPEPAAPDPAAPEPEGQREPDGGEGRRP</sequence>
<dbReference type="InterPro" id="IPR045428">
    <property type="entry name" value="EACC1"/>
</dbReference>
<reference evidence="2 3" key="1">
    <citation type="submission" date="2023-02" db="EMBL/GenBank/DDBJ databases">
        <title>Streptomyces sp. SCA4-21 with antifungal activity against Fusarium oxysporum f. sp. cubense, Streptomyces sp. SCA2-17 with antifungal activity against Fusarium oxysporum f. sp. cubense.</title>
        <authorList>
            <person name="Qi D."/>
        </authorList>
    </citation>
    <scope>NUCLEOTIDE SEQUENCE [LARGE SCALE GENOMIC DNA]</scope>
    <source>
        <strain evidence="2 3">SCA4-21</strain>
    </source>
</reference>
<evidence type="ECO:0000256" key="1">
    <source>
        <dbReference type="SAM" id="MobiDB-lite"/>
    </source>
</evidence>
<evidence type="ECO:0000313" key="3">
    <source>
        <dbReference type="Proteomes" id="UP001305606"/>
    </source>
</evidence>
<dbReference type="RefSeq" id="WP_311037190.1">
    <property type="nucleotide sequence ID" value="NZ_CP117522.1"/>
</dbReference>
<name>A0ABY9V1E8_9ACTN</name>
<keyword evidence="3" id="KW-1185">Reference proteome</keyword>
<gene>
    <name evidence="2" type="ORF">PS467_25500</name>
</gene>